<evidence type="ECO:0000313" key="13">
    <source>
        <dbReference type="Proteomes" id="UP000279911"/>
    </source>
</evidence>
<dbReference type="Pfam" id="PF21082">
    <property type="entry name" value="MS_channel_3rd"/>
    <property type="match status" value="1"/>
</dbReference>
<dbReference type="SUPFAM" id="SSF82689">
    <property type="entry name" value="Mechanosensitive channel protein MscS (YggB), C-terminal domain"/>
    <property type="match status" value="1"/>
</dbReference>
<dbReference type="Pfam" id="PF00924">
    <property type="entry name" value="MS_channel_2nd"/>
    <property type="match status" value="1"/>
</dbReference>
<dbReference type="PANTHER" id="PTHR30460">
    <property type="entry name" value="MODERATE CONDUCTANCE MECHANOSENSITIVE CHANNEL YBIO"/>
    <property type="match status" value="1"/>
</dbReference>
<dbReference type="InterPro" id="IPR011014">
    <property type="entry name" value="MscS_channel_TM-2"/>
</dbReference>
<dbReference type="AlphaFoldDB" id="A0A427TGS0"/>
<dbReference type="GO" id="GO:0008381">
    <property type="term" value="F:mechanosensitive monoatomic ion channel activity"/>
    <property type="evidence" value="ECO:0007669"/>
    <property type="project" value="InterPro"/>
</dbReference>
<dbReference type="FunFam" id="2.30.30.60:FF:000001">
    <property type="entry name" value="MscS Mechanosensitive ion channel"/>
    <property type="match status" value="1"/>
</dbReference>
<feature type="transmembrane region" description="Helical" evidence="8">
    <location>
        <begin position="81"/>
        <end position="102"/>
    </location>
</feature>
<evidence type="ECO:0000313" key="12">
    <source>
        <dbReference type="EMBL" id="RSD22295.1"/>
    </source>
</evidence>
<sequence>MTKTEETISKTQAFYNKFSQKLLDENLWFAIGESVLKIVAILIISGLLIRIGKLAIHNFFRMRTKAPMRVSERRETTLQKLLENILTYVVYFITIMSILSALTINVQAMLAGAGIVGLAVGFGAQSLVKDIITGFFIIFEDQFSVGDYVRIGQFEGTVEEIGLRTTKIKSFTGEINILPNGSIVEVTNFSLYNSVSVLDIGIAYEGDIEYAEKVIQEYLETTTEKYPELVKTPELLGVQQFGASEVVLRIVAETLPMKHWYMGRKLRKDIKLVLDEHGIEIPFPRMVMYSRQEGGAQKEFGK</sequence>
<evidence type="ECO:0000259" key="10">
    <source>
        <dbReference type="Pfam" id="PF21082"/>
    </source>
</evidence>
<evidence type="ECO:0000256" key="5">
    <source>
        <dbReference type="ARBA" id="ARBA00022989"/>
    </source>
</evidence>
<proteinExistence type="inferred from homology"/>
<reference evidence="13" key="1">
    <citation type="submission" date="2018-12" db="EMBL/GenBank/DDBJ databases">
        <title>Bacillus chawlae sp. nov., Bacillus glennii sp. nov., and Bacillus saganii sp. nov. Isolated from the Vehicle Assembly Building at Kennedy Space Center where the Viking Spacecraft were Assembled.</title>
        <authorList>
            <person name="Seuylemezian A."/>
            <person name="Vaishampayan P."/>
        </authorList>
    </citation>
    <scope>NUCLEOTIDE SEQUENCE [LARGE SCALE GENOMIC DNA]</scope>
    <source>
        <strain evidence="13">DSM 13966</strain>
    </source>
</reference>
<evidence type="ECO:0000256" key="2">
    <source>
        <dbReference type="ARBA" id="ARBA00008017"/>
    </source>
</evidence>
<dbReference type="GO" id="GO:0005886">
    <property type="term" value="C:plasma membrane"/>
    <property type="evidence" value="ECO:0007669"/>
    <property type="project" value="UniProtKB-SubCell"/>
</dbReference>
<evidence type="ECO:0000259" key="11">
    <source>
        <dbReference type="Pfam" id="PF21088"/>
    </source>
</evidence>
<keyword evidence="4 8" id="KW-0812">Transmembrane</keyword>
<dbReference type="Gene3D" id="1.10.287.1260">
    <property type="match status" value="1"/>
</dbReference>
<dbReference type="EMBL" id="RSFW01000033">
    <property type="protein sequence ID" value="RSD22295.1"/>
    <property type="molecule type" value="Genomic_DNA"/>
</dbReference>
<evidence type="ECO:0000256" key="8">
    <source>
        <dbReference type="SAM" id="Phobius"/>
    </source>
</evidence>
<dbReference type="OrthoDB" id="9809206at2"/>
<dbReference type="PANTHER" id="PTHR30460:SF0">
    <property type="entry name" value="MODERATE CONDUCTANCE MECHANOSENSITIVE CHANNEL YBIO"/>
    <property type="match status" value="1"/>
</dbReference>
<dbReference type="Proteomes" id="UP000279911">
    <property type="component" value="Unassembled WGS sequence"/>
</dbReference>
<dbReference type="InterPro" id="IPR045276">
    <property type="entry name" value="YbiO_bact"/>
</dbReference>
<dbReference type="InterPro" id="IPR010920">
    <property type="entry name" value="LSM_dom_sf"/>
</dbReference>
<comment type="function">
    <text evidence="7">May play a role in resistance to osmotic downshock.</text>
</comment>
<dbReference type="RefSeq" id="WP_125482056.1">
    <property type="nucleotide sequence ID" value="NZ_RSFW01000033.1"/>
</dbReference>
<dbReference type="InterPro" id="IPR006685">
    <property type="entry name" value="MscS_channel_2nd"/>
</dbReference>
<evidence type="ECO:0000256" key="3">
    <source>
        <dbReference type="ARBA" id="ARBA00022475"/>
    </source>
</evidence>
<keyword evidence="6 8" id="KW-0472">Membrane</keyword>
<dbReference type="InterPro" id="IPR049142">
    <property type="entry name" value="MS_channel_1st"/>
</dbReference>
<dbReference type="SUPFAM" id="SSF50182">
    <property type="entry name" value="Sm-like ribonucleoproteins"/>
    <property type="match status" value="1"/>
</dbReference>
<evidence type="ECO:0000256" key="7">
    <source>
        <dbReference type="ARBA" id="ARBA00059688"/>
    </source>
</evidence>
<evidence type="ECO:0000256" key="4">
    <source>
        <dbReference type="ARBA" id="ARBA00022692"/>
    </source>
</evidence>
<dbReference type="Pfam" id="PF21088">
    <property type="entry name" value="MS_channel_1st"/>
    <property type="match status" value="1"/>
</dbReference>
<feature type="transmembrane region" description="Helical" evidence="8">
    <location>
        <begin position="38"/>
        <end position="60"/>
    </location>
</feature>
<dbReference type="InterPro" id="IPR049278">
    <property type="entry name" value="MS_channel_C"/>
</dbReference>
<comment type="subcellular location">
    <subcellularLocation>
        <location evidence="1">Cell membrane</location>
        <topology evidence="1">Multi-pass membrane protein</topology>
    </subcellularLocation>
</comment>
<dbReference type="InterPro" id="IPR023408">
    <property type="entry name" value="MscS_beta-dom_sf"/>
</dbReference>
<evidence type="ECO:0000256" key="1">
    <source>
        <dbReference type="ARBA" id="ARBA00004651"/>
    </source>
</evidence>
<dbReference type="Gene3D" id="3.30.70.100">
    <property type="match status" value="1"/>
</dbReference>
<comment type="similarity">
    <text evidence="2">Belongs to the MscS (TC 1.A.23) family.</text>
</comment>
<protein>
    <submittedName>
        <fullName evidence="12">Mechanosensitive ion channel family protein</fullName>
    </submittedName>
</protein>
<accession>A0A427TGS0</accession>
<organism evidence="12 13">
    <name type="scientific">Mesobacillus subterraneus</name>
    <dbReference type="NCBI Taxonomy" id="285983"/>
    <lineage>
        <taxon>Bacteria</taxon>
        <taxon>Bacillati</taxon>
        <taxon>Bacillota</taxon>
        <taxon>Bacilli</taxon>
        <taxon>Bacillales</taxon>
        <taxon>Bacillaceae</taxon>
        <taxon>Mesobacillus</taxon>
    </lineage>
</organism>
<keyword evidence="5 8" id="KW-1133">Transmembrane helix</keyword>
<dbReference type="InterPro" id="IPR011066">
    <property type="entry name" value="MscS_channel_C_sf"/>
</dbReference>
<evidence type="ECO:0000256" key="6">
    <source>
        <dbReference type="ARBA" id="ARBA00023136"/>
    </source>
</evidence>
<feature type="domain" description="Mechanosensitive ion channel MscS" evidence="9">
    <location>
        <begin position="127"/>
        <end position="190"/>
    </location>
</feature>
<feature type="domain" description="Mechanosensitive ion channel MscS C-terminal" evidence="10">
    <location>
        <begin position="197"/>
        <end position="281"/>
    </location>
</feature>
<comment type="caution">
    <text evidence="12">The sequence shown here is derived from an EMBL/GenBank/DDBJ whole genome shotgun (WGS) entry which is preliminary data.</text>
</comment>
<dbReference type="SUPFAM" id="SSF82861">
    <property type="entry name" value="Mechanosensitive channel protein MscS (YggB), transmembrane region"/>
    <property type="match status" value="1"/>
</dbReference>
<keyword evidence="3" id="KW-1003">Cell membrane</keyword>
<feature type="domain" description="Mechanosensitive ion channel transmembrane helices 2/3" evidence="11">
    <location>
        <begin position="84"/>
        <end position="125"/>
    </location>
</feature>
<dbReference type="STRING" id="285983.UB32_05895"/>
<gene>
    <name evidence="12" type="ORF">EJA10_21310</name>
</gene>
<dbReference type="FunFam" id="1.10.287.1260:FF:000005">
    <property type="entry name" value="Mechanosensitive ion channel family protein"/>
    <property type="match status" value="1"/>
</dbReference>
<dbReference type="Gene3D" id="2.30.30.60">
    <property type="match status" value="1"/>
</dbReference>
<evidence type="ECO:0000259" key="9">
    <source>
        <dbReference type="Pfam" id="PF00924"/>
    </source>
</evidence>
<name>A0A427TGS0_9BACI</name>